<organism evidence="1">
    <name type="scientific">marine sediment metagenome</name>
    <dbReference type="NCBI Taxonomy" id="412755"/>
    <lineage>
        <taxon>unclassified sequences</taxon>
        <taxon>metagenomes</taxon>
        <taxon>ecological metagenomes</taxon>
    </lineage>
</organism>
<dbReference type="InterPro" id="IPR009899">
    <property type="entry name" value="ArdA"/>
</dbReference>
<gene>
    <name evidence="1" type="ORF">LCGC14_2542290</name>
</gene>
<dbReference type="Pfam" id="PF07275">
    <property type="entry name" value="ArdA"/>
    <property type="match status" value="1"/>
</dbReference>
<sequence>MKLSEARTLLEVTDKDTIKELVERFGEELVIECQKQGYSVGDMEEAYQGEYASDEDFAQNLAEDLDTVDKNSTWPMYCIDWEWAARELMMDYYEIDRHYFRSC</sequence>
<reference evidence="1" key="1">
    <citation type="journal article" date="2015" name="Nature">
        <title>Complex archaea that bridge the gap between prokaryotes and eukaryotes.</title>
        <authorList>
            <person name="Spang A."/>
            <person name="Saw J.H."/>
            <person name="Jorgensen S.L."/>
            <person name="Zaremba-Niedzwiedzka K."/>
            <person name="Martijn J."/>
            <person name="Lind A.E."/>
            <person name="van Eijk R."/>
            <person name="Schleper C."/>
            <person name="Guy L."/>
            <person name="Ettema T.J."/>
        </authorList>
    </citation>
    <scope>NUCLEOTIDE SEQUENCE</scope>
</reference>
<proteinExistence type="predicted"/>
<comment type="caution">
    <text evidence="1">The sequence shown here is derived from an EMBL/GenBank/DDBJ whole genome shotgun (WGS) entry which is preliminary data.</text>
</comment>
<dbReference type="EMBL" id="LAZR01041516">
    <property type="protein sequence ID" value="KKL11788.1"/>
    <property type="molecule type" value="Genomic_DNA"/>
</dbReference>
<dbReference type="AlphaFoldDB" id="A0A0F9DIG8"/>
<evidence type="ECO:0000313" key="1">
    <source>
        <dbReference type="EMBL" id="KKL11788.1"/>
    </source>
</evidence>
<protein>
    <submittedName>
        <fullName evidence="1">Uncharacterized protein</fullName>
    </submittedName>
</protein>
<accession>A0A0F9DIG8</accession>
<name>A0A0F9DIG8_9ZZZZ</name>